<evidence type="ECO:0000313" key="3">
    <source>
        <dbReference type="Proteomes" id="UP000013111"/>
    </source>
</evidence>
<evidence type="ECO:0000256" key="1">
    <source>
        <dbReference type="SAM" id="MobiDB-lite"/>
    </source>
</evidence>
<dbReference type="AlphaFoldDB" id="A0A831ET30"/>
<sequence length="53" mass="5715">MLMTRRAGYDDGLQGKFGQQENPDATTSKDVPMRYPPIARSLTGAGLCASPFP</sequence>
<comment type="caution">
    <text evidence="2">The sequence shown here is derived from an EMBL/GenBank/DDBJ whole genome shotgun (WGS) entry which is preliminary data.</text>
</comment>
<dbReference type="RefSeq" id="WP_004158649.1">
    <property type="nucleotide sequence ID" value="NZ_BAYW01000015.1"/>
</dbReference>
<dbReference type="GeneID" id="97606592"/>
<feature type="region of interest" description="Disordered" evidence="1">
    <location>
        <begin position="1"/>
        <end position="36"/>
    </location>
</feature>
<reference evidence="2 3" key="1">
    <citation type="submission" date="2012-11" db="EMBL/GenBank/DDBJ databases">
        <authorList>
            <person name="Linke B."/>
        </authorList>
    </citation>
    <scope>NUCLEOTIDE SEQUENCE [LARGE SCALE GENOMIC DNA]</scope>
    <source>
        <strain evidence="3">CFBP 1232</strain>
    </source>
</reference>
<protein>
    <submittedName>
        <fullName evidence="2">Uncharacterized protein</fullName>
    </submittedName>
</protein>
<reference evidence="2 3" key="2">
    <citation type="submission" date="2013-04" db="EMBL/GenBank/DDBJ databases">
        <title>Comparative genomics of 12 strains of Erwinia amylovora identifies a pan-genome with a large conserved core and provides insights into host specificity.</title>
        <authorList>
            <person name="Mann R.A."/>
            <person name="Smits T.H.M."/>
            <person name="Buehlmann A."/>
            <person name="Blom J."/>
            <person name="Goesmann A."/>
            <person name="Frey J.E."/>
            <person name="Plummer K.M."/>
            <person name="Beer S.V."/>
            <person name="Luck J."/>
            <person name="Duffy B."/>
            <person name="Rodoni B."/>
        </authorList>
    </citation>
    <scope>NUCLEOTIDE SEQUENCE [LARGE SCALE GENOMIC DNA]</scope>
    <source>
        <strain evidence="3">CFBP 1232</strain>
    </source>
</reference>
<gene>
    <name evidence="2" type="ORF">BN437_2480</name>
</gene>
<accession>A0A831ET30</accession>
<evidence type="ECO:0000313" key="2">
    <source>
        <dbReference type="EMBL" id="CCO94398.1"/>
    </source>
</evidence>
<name>A0A831ET30_ERWAM</name>
<organism evidence="2 3">
    <name type="scientific">Erwinia amylovora NBRC 12687 = CFBP 1232</name>
    <dbReference type="NCBI Taxonomy" id="1219359"/>
    <lineage>
        <taxon>Bacteria</taxon>
        <taxon>Pseudomonadati</taxon>
        <taxon>Pseudomonadota</taxon>
        <taxon>Gammaproteobacteria</taxon>
        <taxon>Enterobacterales</taxon>
        <taxon>Erwiniaceae</taxon>
        <taxon>Erwinia</taxon>
    </lineage>
</organism>
<feature type="compositionally biased region" description="Polar residues" evidence="1">
    <location>
        <begin position="17"/>
        <end position="29"/>
    </location>
</feature>
<dbReference type="Proteomes" id="UP000013111">
    <property type="component" value="Unassembled WGS sequence"/>
</dbReference>
<proteinExistence type="predicted"/>
<dbReference type="EMBL" id="CAPB01000024">
    <property type="protein sequence ID" value="CCO94398.1"/>
    <property type="molecule type" value="Genomic_DNA"/>
</dbReference>